<accession>A0AAX2J6N1</accession>
<reference evidence="12 13" key="1">
    <citation type="submission" date="2018-06" db="EMBL/GenBank/DDBJ databases">
        <authorList>
            <consortium name="Pathogen Informatics"/>
            <person name="Doyle S."/>
        </authorList>
    </citation>
    <scope>NUCLEOTIDE SEQUENCE [LARGE SCALE GENOMIC DNA]</scope>
    <source>
        <strain evidence="12 13">NCTC10529</strain>
    </source>
</reference>
<keyword evidence="7 10" id="KW-1133">Transmembrane helix</keyword>
<dbReference type="Proteomes" id="UP000248598">
    <property type="component" value="Chromosome 1"/>
</dbReference>
<dbReference type="InterPro" id="IPR005254">
    <property type="entry name" value="Heme_biosyn_assoc_TPR_pro"/>
</dbReference>
<evidence type="ECO:0000256" key="9">
    <source>
        <dbReference type="ARBA" id="ARBA00023244"/>
    </source>
</evidence>
<protein>
    <submittedName>
        <fullName evidence="12">Protoheme IX biogenesis protein</fullName>
    </submittedName>
</protein>
<evidence type="ECO:0000256" key="6">
    <source>
        <dbReference type="ARBA" id="ARBA00022692"/>
    </source>
</evidence>
<organism evidence="12 13">
    <name type="scientific">Kingella kingae</name>
    <dbReference type="NCBI Taxonomy" id="504"/>
    <lineage>
        <taxon>Bacteria</taxon>
        <taxon>Pseudomonadati</taxon>
        <taxon>Pseudomonadota</taxon>
        <taxon>Betaproteobacteria</taxon>
        <taxon>Neisseriales</taxon>
        <taxon>Neisseriaceae</taxon>
        <taxon>Kingella</taxon>
    </lineage>
</organism>
<keyword evidence="6 10" id="KW-0812">Transmembrane</keyword>
<comment type="function">
    <text evidence="1">Involved in a late step of protoheme IX synthesis.</text>
</comment>
<comment type="pathway">
    <text evidence="3">Porphyrin-containing compound metabolism; protoheme biosynthesis.</text>
</comment>
<dbReference type="RefSeq" id="WP_003786329.1">
    <property type="nucleotide sequence ID" value="NZ_CP050136.1"/>
</dbReference>
<evidence type="ECO:0000313" key="13">
    <source>
        <dbReference type="Proteomes" id="UP000248598"/>
    </source>
</evidence>
<evidence type="ECO:0000256" key="3">
    <source>
        <dbReference type="ARBA" id="ARBA00004744"/>
    </source>
</evidence>
<dbReference type="NCBIfam" id="TIGR00540">
    <property type="entry name" value="TPR_hemY_coli"/>
    <property type="match status" value="1"/>
</dbReference>
<evidence type="ECO:0000313" key="12">
    <source>
        <dbReference type="EMBL" id="SQH25565.1"/>
    </source>
</evidence>
<evidence type="ECO:0000256" key="5">
    <source>
        <dbReference type="ARBA" id="ARBA00022519"/>
    </source>
</evidence>
<dbReference type="Pfam" id="PF07219">
    <property type="entry name" value="HemY_N"/>
    <property type="match status" value="1"/>
</dbReference>
<evidence type="ECO:0000259" key="11">
    <source>
        <dbReference type="Pfam" id="PF07219"/>
    </source>
</evidence>
<dbReference type="GeneID" id="93263037"/>
<feature type="domain" description="HemY N-terminal" evidence="11">
    <location>
        <begin position="26"/>
        <end position="135"/>
    </location>
</feature>
<dbReference type="AlphaFoldDB" id="A0AAX2J6N1"/>
<proteinExistence type="predicted"/>
<evidence type="ECO:0000256" key="7">
    <source>
        <dbReference type="ARBA" id="ARBA00022989"/>
    </source>
</evidence>
<dbReference type="EMBL" id="LS483426">
    <property type="protein sequence ID" value="SQH25565.1"/>
    <property type="molecule type" value="Genomic_DNA"/>
</dbReference>
<sequence>MKQLIWIIVLFAIAIGLALAATTYSGNVYIVIEQTMLRVNLHLFVLGLIGAVVALYIVVKLFAGVLSTPDKLSRFGIGRRSRKATQALNAAGLAFFEGKFQEAETQAAKVLANKEAGGNRVLALMLAAHAADQSGNQKTRDQYLHDIAKLPSKAQLSRYLLLAESALNQHQYEIADEHLKAAAQINPRLTRLVRLQLRWALDKGDALEVLDKVDKLRRAGAMNDTEAEHLSQRAYEQLLNLVSDNRGMKACLKRIPEHLKSGEMSATIAQKYVQLGLYSQAIAWVNQHYPAQHNADLLPAFVQSSQYLDEHGQQKAIDTADAWLRSNPNDARLLRHLGELAATRQLWGKARGYLEASLAIEHSVPAHLTLAKVLEQSGQASLAQEQRQLALSQIEQAQ</sequence>
<feature type="transmembrane region" description="Helical" evidence="10">
    <location>
        <begin position="44"/>
        <end position="66"/>
    </location>
</feature>
<keyword evidence="5" id="KW-0997">Cell inner membrane</keyword>
<dbReference type="InterPro" id="IPR010817">
    <property type="entry name" value="HemY_N"/>
</dbReference>
<comment type="subcellular location">
    <subcellularLocation>
        <location evidence="2">Cell inner membrane</location>
        <topology evidence="2">Multi-pass membrane protein</topology>
    </subcellularLocation>
</comment>
<evidence type="ECO:0000256" key="10">
    <source>
        <dbReference type="SAM" id="Phobius"/>
    </source>
</evidence>
<dbReference type="GO" id="GO:0006779">
    <property type="term" value="P:porphyrin-containing compound biosynthetic process"/>
    <property type="evidence" value="ECO:0007669"/>
    <property type="project" value="UniProtKB-KW"/>
</dbReference>
<keyword evidence="9" id="KW-0627">Porphyrin biosynthesis</keyword>
<evidence type="ECO:0000256" key="8">
    <source>
        <dbReference type="ARBA" id="ARBA00023136"/>
    </source>
</evidence>
<keyword evidence="8 10" id="KW-0472">Membrane</keyword>
<evidence type="ECO:0000256" key="1">
    <source>
        <dbReference type="ARBA" id="ARBA00002962"/>
    </source>
</evidence>
<dbReference type="SUPFAM" id="SSF48452">
    <property type="entry name" value="TPR-like"/>
    <property type="match status" value="1"/>
</dbReference>
<dbReference type="Gene3D" id="1.25.40.10">
    <property type="entry name" value="Tetratricopeptide repeat domain"/>
    <property type="match status" value="1"/>
</dbReference>
<dbReference type="InterPro" id="IPR011990">
    <property type="entry name" value="TPR-like_helical_dom_sf"/>
</dbReference>
<evidence type="ECO:0000256" key="2">
    <source>
        <dbReference type="ARBA" id="ARBA00004429"/>
    </source>
</evidence>
<name>A0AAX2J6N1_KINKI</name>
<gene>
    <name evidence="12" type="primary">hemY</name>
    <name evidence="12" type="ORF">NCTC10529_01766</name>
</gene>
<dbReference type="GO" id="GO:0005886">
    <property type="term" value="C:plasma membrane"/>
    <property type="evidence" value="ECO:0007669"/>
    <property type="project" value="UniProtKB-SubCell"/>
</dbReference>
<dbReference type="GO" id="GO:0042168">
    <property type="term" value="P:heme metabolic process"/>
    <property type="evidence" value="ECO:0007669"/>
    <property type="project" value="InterPro"/>
</dbReference>
<keyword evidence="4" id="KW-1003">Cell membrane</keyword>
<evidence type="ECO:0000256" key="4">
    <source>
        <dbReference type="ARBA" id="ARBA00022475"/>
    </source>
</evidence>